<feature type="transmembrane region" description="Helical" evidence="1">
    <location>
        <begin position="33"/>
        <end position="49"/>
    </location>
</feature>
<feature type="transmembrane region" description="Helical" evidence="1">
    <location>
        <begin position="308"/>
        <end position="328"/>
    </location>
</feature>
<protein>
    <submittedName>
        <fullName evidence="2">Uncharacterized protein</fullName>
    </submittedName>
</protein>
<feature type="transmembrane region" description="Helical" evidence="1">
    <location>
        <begin position="266"/>
        <end position="296"/>
    </location>
</feature>
<feature type="transmembrane region" description="Helical" evidence="1">
    <location>
        <begin position="175"/>
        <end position="195"/>
    </location>
</feature>
<feature type="transmembrane region" description="Helical" evidence="1">
    <location>
        <begin position="445"/>
        <end position="463"/>
    </location>
</feature>
<organism evidence="2 3">
    <name type="scientific">Streptomyces swartbergensis</name>
    <dbReference type="NCBI Taxonomy" id="487165"/>
    <lineage>
        <taxon>Bacteria</taxon>
        <taxon>Bacillati</taxon>
        <taxon>Actinomycetota</taxon>
        <taxon>Actinomycetes</taxon>
        <taxon>Kitasatosporales</taxon>
        <taxon>Streptomycetaceae</taxon>
        <taxon>Streptomyces</taxon>
    </lineage>
</organism>
<keyword evidence="1" id="KW-1133">Transmembrane helix</keyword>
<keyword evidence="1" id="KW-0472">Membrane</keyword>
<dbReference type="EMBL" id="NGFN01000113">
    <property type="protein sequence ID" value="OUD01582.1"/>
    <property type="molecule type" value="Genomic_DNA"/>
</dbReference>
<proteinExistence type="predicted"/>
<sequence length="604" mass="66352">MKPQDDQSLLRSDRREVISSSVGVSRSIRLARLFARAALPAALIMWMLSLRNVNVLGMGVFGLVEILPVAFWVAAALLTFGFCAALFDRRTGDRLYAGYVLALIAMLHATVPIVYGHLSDNWAWKHVSMIDVLLRVGELPIVHDRGLDLYNQWPGFFALNAVVVEATGIDSALSYAAWGPAVADALLLGPLIILYRSFSRSRRLSWAAAWVFYTCLWVTQDYFAPQTLTFLLYVTVLAVVVRRVPRSRGTPSIARGEAARRPSIGWTLLVLSIVAAITCSHPLTPVMLIITLAALAVPRRNRRTVLPILLGTVVLNLAWDLTVARPFFSANVRDMVQGLTQPESNASAGLLDLASATDAQVLVAWTDRALSGSVWLLAAAALVFRPSLRRTPLPLLAGAPLVLLTLNSYDGEMLFRAYMFSLPAMAFGATALLAVARPRRWARRLVLPVALPALFVGFTICYFCNPDGATALYFTRSEVAASRWLFDHAPRGAVVAAVTEDVPAGYTDYDRYPSVWIELQEEPVKKRFATDPAGTLGSLVADRKGPVYLMLNRAQEGRIRATGLIPMSLKKIDNMIAGHPGFRVVFQNKDAKVYLFTPTKSREG</sequence>
<comment type="caution">
    <text evidence="2">The sequence shown here is derived from an EMBL/GenBank/DDBJ whole genome shotgun (WGS) entry which is preliminary data.</text>
</comment>
<dbReference type="RefSeq" id="WP_086602177.1">
    <property type="nucleotide sequence ID" value="NZ_NGFN01000113.1"/>
</dbReference>
<name>A0A243S1Z2_9ACTN</name>
<feature type="transmembrane region" description="Helical" evidence="1">
    <location>
        <begin position="99"/>
        <end position="118"/>
    </location>
</feature>
<evidence type="ECO:0000313" key="3">
    <source>
        <dbReference type="Proteomes" id="UP000195105"/>
    </source>
</evidence>
<evidence type="ECO:0000313" key="2">
    <source>
        <dbReference type="EMBL" id="OUD01582.1"/>
    </source>
</evidence>
<dbReference type="Proteomes" id="UP000195105">
    <property type="component" value="Unassembled WGS sequence"/>
</dbReference>
<reference evidence="2 3" key="1">
    <citation type="submission" date="2017-05" db="EMBL/GenBank/DDBJ databases">
        <title>Biotechnological potential of actinobacteria isolated from South African environments.</title>
        <authorList>
            <person name="Le Roes-Hill M."/>
            <person name="Prins A."/>
            <person name="Durrell K.A."/>
        </authorList>
    </citation>
    <scope>NUCLEOTIDE SEQUENCE [LARGE SCALE GENOMIC DNA]</scope>
    <source>
        <strain evidence="2 3">HMC13</strain>
    </source>
</reference>
<feature type="transmembrane region" description="Helical" evidence="1">
    <location>
        <begin position="226"/>
        <end position="245"/>
    </location>
</feature>
<keyword evidence="3" id="KW-1185">Reference proteome</keyword>
<feature type="transmembrane region" description="Helical" evidence="1">
    <location>
        <begin position="415"/>
        <end position="436"/>
    </location>
</feature>
<accession>A0A243S1Z2</accession>
<gene>
    <name evidence="2" type="ORF">CA983_19380</name>
</gene>
<feature type="transmembrane region" description="Helical" evidence="1">
    <location>
        <begin position="69"/>
        <end position="87"/>
    </location>
</feature>
<keyword evidence="1" id="KW-0812">Transmembrane</keyword>
<evidence type="ECO:0000256" key="1">
    <source>
        <dbReference type="SAM" id="Phobius"/>
    </source>
</evidence>
<dbReference type="AlphaFoldDB" id="A0A243S1Z2"/>